<dbReference type="AlphaFoldDB" id="A0A097QVN4"/>
<evidence type="ECO:0000313" key="3">
    <source>
        <dbReference type="Proteomes" id="UP000029980"/>
    </source>
</evidence>
<dbReference type="STRING" id="1505907.TEU_09445"/>
<dbReference type="EMBL" id="CP008887">
    <property type="protein sequence ID" value="AIU70535.1"/>
    <property type="molecule type" value="Genomic_DNA"/>
</dbReference>
<dbReference type="KEGG" id="teu:TEU_09445"/>
<organism evidence="2 3">
    <name type="scientific">Thermococcus eurythermalis</name>
    <dbReference type="NCBI Taxonomy" id="1505907"/>
    <lineage>
        <taxon>Archaea</taxon>
        <taxon>Methanobacteriati</taxon>
        <taxon>Methanobacteriota</taxon>
        <taxon>Thermococci</taxon>
        <taxon>Thermococcales</taxon>
        <taxon>Thermococcaceae</taxon>
        <taxon>Thermococcus</taxon>
    </lineage>
</organism>
<accession>A0A097QVN4</accession>
<evidence type="ECO:0000313" key="2">
    <source>
        <dbReference type="EMBL" id="AIU70535.1"/>
    </source>
</evidence>
<name>A0A097QVN4_9EURY</name>
<keyword evidence="3" id="KW-1185">Reference proteome</keyword>
<dbReference type="Proteomes" id="UP000029980">
    <property type="component" value="Chromosome"/>
</dbReference>
<sequence>MVGTRGLAMALVILLVSSALPLSLAEGSDAGANGTAPEPYGDLALDNSTREMVIAGQLIEQLQKLSKLAENKIEPIKDKLPENSTILTHYKLAEEYKERAVSEYEASDCYNSIRDSLTAMHHYKVALSGLKEAKGRGQDEWAHIRLEIERMAEYFRFVEKTIRLAENQGIDVGNLKELYNETRDAYKAVLDDLKARDYEKAKEDYETAREKKALLDGELKKVREELAYANADKIVKDFLAKGGEEIEIAQNAIEKGIENGYNVTRLQESLNAFLDVYNEAKSLAEEGKWEEALKAIPDNRETIAQFHRAVEFVLRKAREGELEEKLKDVRAFIREMSDRVQKDWKALRELKGRGINTQRAEAQLRAAVQELRTGLHLLKTEKPLGAKPHFAKALDMLRRVEEFISAHS</sequence>
<feature type="coiled-coil region" evidence="1">
    <location>
        <begin position="176"/>
        <end position="225"/>
    </location>
</feature>
<reference evidence="2 3" key="1">
    <citation type="journal article" date="2015" name="Int. J. Syst. Evol. Microbiol.">
        <title>Thermococcus eurythermalis sp. nov., a conditional piezophilic hyperthermophilic archaeon with a wide temperature range isolated from an oil-immersed chimney in the Guaymas Basin.</title>
        <authorList>
            <person name="Zhao W."/>
            <person name="Zeng X."/>
            <person name="Xiao X."/>
        </authorList>
    </citation>
    <scope>NUCLEOTIDE SEQUENCE [LARGE SCALE GENOMIC DNA]</scope>
    <source>
        <strain evidence="2 3">A501</strain>
    </source>
</reference>
<proteinExistence type="predicted"/>
<evidence type="ECO:0000256" key="1">
    <source>
        <dbReference type="SAM" id="Coils"/>
    </source>
</evidence>
<protein>
    <submittedName>
        <fullName evidence="2">Uncharacterized protein</fullName>
    </submittedName>
</protein>
<dbReference type="OrthoDB" id="96601at2157"/>
<dbReference type="HOGENOM" id="CLU_688155_0_0_2"/>
<keyword evidence="1" id="KW-0175">Coiled coil</keyword>
<gene>
    <name evidence="2" type="ORF">TEU_09445</name>
</gene>